<dbReference type="EMBL" id="AEPV01000127">
    <property type="protein sequence ID" value="EFU72794.1"/>
    <property type="molecule type" value="Genomic_DNA"/>
</dbReference>
<dbReference type="GO" id="GO:0015074">
    <property type="term" value="P:DNA integration"/>
    <property type="evidence" value="ECO:0007669"/>
    <property type="project" value="InterPro"/>
</dbReference>
<accession>E6LJ29</accession>
<comment type="function">
    <text evidence="1">Involved in the transposition of the insertion sequence.</text>
</comment>
<dbReference type="InterPro" id="IPR025948">
    <property type="entry name" value="HTH-like_dom"/>
</dbReference>
<evidence type="ECO:0000256" key="1">
    <source>
        <dbReference type="ARBA" id="ARBA00002286"/>
    </source>
</evidence>
<feature type="coiled-coil region" evidence="2">
    <location>
        <begin position="32"/>
        <end position="73"/>
    </location>
</feature>
<dbReference type="HOGENOM" id="CLU_784147_0_0_9"/>
<dbReference type="SUPFAM" id="SSF53098">
    <property type="entry name" value="Ribonuclease H-like"/>
    <property type="match status" value="1"/>
</dbReference>
<dbReference type="Pfam" id="PF13333">
    <property type="entry name" value="rve_2"/>
    <property type="match status" value="1"/>
</dbReference>
<dbReference type="PANTHER" id="PTHR46889">
    <property type="entry name" value="TRANSPOSASE INSF FOR INSERTION SEQUENCE IS3B-RELATED"/>
    <property type="match status" value="1"/>
</dbReference>
<protein>
    <submittedName>
        <fullName evidence="4">Integrase core domain protein</fullName>
    </submittedName>
</protein>
<keyword evidence="5" id="KW-1185">Reference proteome</keyword>
<sequence>KKLAKDEGISRGSLYQWKNTFLGKDFPFRMTSKNQGNQKELLLKEVEELQKQVHQLQLEKALLEGAAELLKKEKGINLLYLSNQEKTILIDAQRNRFTLKELLQQLKLSKSSYFYQKKALEKPDKYVEERQLIMTIFNSNFCAYGYRRIHQALKNMGKSLSEKVIRRLMLEENLMIKFSKRKKYSSYVGEITPAQPNLLNRNFKAEKPNEKWLTDITEFKIPVGKVYLSPLVDCYDGAIISWTIGTKPDSELVNTMLDTGIATLQDQEYPIIHSDRGAHYRWPGWIERMNKANLPRSMSKKGCSPDNSACEGFFGRLKNEVFYQRDWKNTTINQFIDQVDDYIHWYNNQRIKL</sequence>
<dbReference type="InterPro" id="IPR050900">
    <property type="entry name" value="Transposase_IS3/IS150/IS904"/>
</dbReference>
<dbReference type="Pfam" id="PF13276">
    <property type="entry name" value="HTH_21"/>
    <property type="match status" value="1"/>
</dbReference>
<comment type="caution">
    <text evidence="4">The sequence shown here is derived from an EMBL/GenBank/DDBJ whole genome shotgun (WGS) entry which is preliminary data.</text>
</comment>
<name>E6LJ29_ENTI1</name>
<dbReference type="InterPro" id="IPR012337">
    <property type="entry name" value="RNaseH-like_sf"/>
</dbReference>
<reference evidence="4 5" key="1">
    <citation type="submission" date="2010-12" db="EMBL/GenBank/DDBJ databases">
        <authorList>
            <person name="Muzny D."/>
            <person name="Qin X."/>
            <person name="Deng J."/>
            <person name="Jiang H."/>
            <person name="Liu Y."/>
            <person name="Qu J."/>
            <person name="Song X.-Z."/>
            <person name="Zhang L."/>
            <person name="Thornton R."/>
            <person name="Coyle M."/>
            <person name="Francisco L."/>
            <person name="Jackson L."/>
            <person name="Javaid M."/>
            <person name="Korchina V."/>
            <person name="Kovar C."/>
            <person name="Mata R."/>
            <person name="Mathew T."/>
            <person name="Ngo R."/>
            <person name="Nguyen L."/>
            <person name="Nguyen N."/>
            <person name="Okwuonu G."/>
            <person name="Ongeri F."/>
            <person name="Pham C."/>
            <person name="Simmons D."/>
            <person name="Wilczek-Boney K."/>
            <person name="Hale W."/>
            <person name="Jakkamsetti A."/>
            <person name="Pham P."/>
            <person name="Ruth R."/>
            <person name="San Lucas F."/>
            <person name="Warren J."/>
            <person name="Zhang J."/>
            <person name="Zhao Z."/>
            <person name="Zhou C."/>
            <person name="Zhu D."/>
            <person name="Lee S."/>
            <person name="Bess C."/>
            <person name="Blankenburg K."/>
            <person name="Forbes L."/>
            <person name="Fu Q."/>
            <person name="Gubbala S."/>
            <person name="Hirani K."/>
            <person name="Jayaseelan J.C."/>
            <person name="Lara F."/>
            <person name="Munidasa M."/>
            <person name="Palculict T."/>
            <person name="Patil S."/>
            <person name="Pu L.-L."/>
            <person name="Saada N."/>
            <person name="Tang L."/>
            <person name="Weissenberger G."/>
            <person name="Zhu Y."/>
            <person name="Hemphill L."/>
            <person name="Shang Y."/>
            <person name="Youmans B."/>
            <person name="Ayvaz T."/>
            <person name="Ross M."/>
            <person name="Santibanez J."/>
            <person name="Aqrawi P."/>
            <person name="Gross S."/>
            <person name="Joshi V."/>
            <person name="Fowler G."/>
            <person name="Nazareth L."/>
            <person name="Reid J."/>
            <person name="Worley K."/>
            <person name="Petrosino J."/>
            <person name="Highlander S."/>
            <person name="Gibbs R."/>
        </authorList>
    </citation>
    <scope>NUCLEOTIDE SEQUENCE [LARGE SCALE GENOMIC DNA]</scope>
    <source>
        <strain evidence="5">DSM 15952 / CCUG 50447 / LMG 22039 / TP 1.5</strain>
    </source>
</reference>
<evidence type="ECO:0000313" key="5">
    <source>
        <dbReference type="Proteomes" id="UP000010296"/>
    </source>
</evidence>
<dbReference type="GO" id="GO:0003676">
    <property type="term" value="F:nucleic acid binding"/>
    <property type="evidence" value="ECO:0007669"/>
    <property type="project" value="InterPro"/>
</dbReference>
<dbReference type="AlphaFoldDB" id="E6LJ29"/>
<gene>
    <name evidence="4" type="ORF">HMPREF9088_2369</name>
</gene>
<organism evidence="4 5">
    <name type="scientific">Enterococcus italicus (strain DSM 15952 / CCUG 50447 / LMG 22039 / TP 1.5)</name>
    <dbReference type="NCBI Taxonomy" id="888064"/>
    <lineage>
        <taxon>Bacteria</taxon>
        <taxon>Bacillati</taxon>
        <taxon>Bacillota</taxon>
        <taxon>Bacilli</taxon>
        <taxon>Lactobacillales</taxon>
        <taxon>Enterococcaceae</taxon>
        <taxon>Enterococcus</taxon>
    </lineage>
</organism>
<evidence type="ECO:0000256" key="2">
    <source>
        <dbReference type="SAM" id="Coils"/>
    </source>
</evidence>
<dbReference type="PROSITE" id="PS50994">
    <property type="entry name" value="INTEGRASE"/>
    <property type="match status" value="1"/>
</dbReference>
<evidence type="ECO:0000313" key="4">
    <source>
        <dbReference type="EMBL" id="EFU72794.1"/>
    </source>
</evidence>
<dbReference type="Pfam" id="PF00665">
    <property type="entry name" value="rve"/>
    <property type="match status" value="1"/>
</dbReference>
<dbReference type="InterPro" id="IPR001584">
    <property type="entry name" value="Integrase_cat-core"/>
</dbReference>
<dbReference type="Proteomes" id="UP000010296">
    <property type="component" value="Unassembled WGS sequence"/>
</dbReference>
<keyword evidence="2" id="KW-0175">Coiled coil</keyword>
<dbReference type="Gene3D" id="3.30.420.10">
    <property type="entry name" value="Ribonuclease H-like superfamily/Ribonuclease H"/>
    <property type="match status" value="1"/>
</dbReference>
<feature type="non-terminal residue" evidence="4">
    <location>
        <position position="1"/>
    </location>
</feature>
<dbReference type="PANTHER" id="PTHR46889:SF4">
    <property type="entry name" value="TRANSPOSASE INSO FOR INSERTION SEQUENCE ELEMENT IS911B-RELATED"/>
    <property type="match status" value="1"/>
</dbReference>
<dbReference type="InterPro" id="IPR036397">
    <property type="entry name" value="RNaseH_sf"/>
</dbReference>
<feature type="domain" description="Integrase catalytic" evidence="3">
    <location>
        <begin position="204"/>
        <end position="353"/>
    </location>
</feature>
<evidence type="ECO:0000259" key="3">
    <source>
        <dbReference type="PROSITE" id="PS50994"/>
    </source>
</evidence>
<dbReference type="NCBIfam" id="NF033516">
    <property type="entry name" value="transpos_IS3"/>
    <property type="match status" value="1"/>
</dbReference>
<dbReference type="eggNOG" id="COG2801">
    <property type="taxonomic scope" value="Bacteria"/>
</dbReference>
<proteinExistence type="predicted"/>
<feature type="non-terminal residue" evidence="4">
    <location>
        <position position="353"/>
    </location>
</feature>
<dbReference type="RefSeq" id="WP_007209366.1">
    <property type="nucleotide sequence ID" value="NZ_GL622265.1"/>
</dbReference>
<dbReference type="InterPro" id="IPR048020">
    <property type="entry name" value="Transpos_IS3"/>
</dbReference>